<evidence type="ECO:0000256" key="4">
    <source>
        <dbReference type="ARBA" id="ARBA00022833"/>
    </source>
</evidence>
<name>A0A1E4SH80_9ASCO</name>
<feature type="compositionally biased region" description="Polar residues" evidence="9">
    <location>
        <begin position="754"/>
        <end position="763"/>
    </location>
</feature>
<keyword evidence="7" id="KW-0804">Transcription</keyword>
<evidence type="ECO:0000256" key="3">
    <source>
        <dbReference type="ARBA" id="ARBA00022723"/>
    </source>
</evidence>
<dbReference type="GO" id="GO:0003677">
    <property type="term" value="F:DNA binding"/>
    <property type="evidence" value="ECO:0007669"/>
    <property type="project" value="UniProtKB-KW"/>
</dbReference>
<dbReference type="InterPro" id="IPR001138">
    <property type="entry name" value="Zn2Cys6_DnaBD"/>
</dbReference>
<feature type="region of interest" description="Disordered" evidence="9">
    <location>
        <begin position="15"/>
        <end position="59"/>
    </location>
</feature>
<feature type="compositionally biased region" description="Low complexity" evidence="9">
    <location>
        <begin position="576"/>
        <end position="588"/>
    </location>
</feature>
<dbReference type="Gene3D" id="4.10.240.10">
    <property type="entry name" value="Zn(2)-C6 fungal-type DNA-binding domain"/>
    <property type="match status" value="1"/>
</dbReference>
<feature type="domain" description="Zn(2)-C6 fungal-type" evidence="10">
    <location>
        <begin position="63"/>
        <end position="92"/>
    </location>
</feature>
<dbReference type="SMART" id="SM00906">
    <property type="entry name" value="Fungal_trans"/>
    <property type="match status" value="1"/>
</dbReference>
<dbReference type="RefSeq" id="XP_020063986.1">
    <property type="nucleotide sequence ID" value="XM_020207618.1"/>
</dbReference>
<feature type="compositionally biased region" description="Polar residues" evidence="9">
    <location>
        <begin position="589"/>
        <end position="608"/>
    </location>
</feature>
<dbReference type="InterPro" id="IPR036864">
    <property type="entry name" value="Zn2-C6_fun-type_DNA-bd_sf"/>
</dbReference>
<dbReference type="PANTHER" id="PTHR31668:SF18">
    <property type="entry name" value="MALTOSE FERMENTATION REGULATORY PROTEIN MAL13-RELATED"/>
    <property type="match status" value="1"/>
</dbReference>
<keyword evidence="4" id="KW-0862">Zinc</keyword>
<sequence>MSISTSPSLTNMAMLLTPSYLGSRDSDPQATPGSSLPTDDTPSTPSSTQPAKRPKTRPKYTHPCDACLLRKVKCDQLTPCSRCVKLSLPCTNKRQRKRSGGARLRQETREAIYRNALDDPSSGTLSTTRRTFVPTLPMDKLLACLQIYQTWYYGVWPVVSVAQLILRLVTASSASAAVASFDTTDNIQAYSLACALSAAIAIHATFITTSNALISLPPDLDLPYLVDEAVRARNFYNYRHHPSPESLLTSFFLYVYHVNVKGCLASAIMYLREAITMAQVLGMHSEGMYHRKLPAETHRLRKIYFLLLVTERFMSIEDDLPIILEPSIPYPLLEDEEYPCLLTGFTQLVRVFSIPDKSFFDRIIAMKVGAADTASGGTSAPLLTGGAPTPGWCSANWIISVQHQLSYIKILTEIPDVQKLNILLSKYWMKSLTWDITKKNDLLVLGNTNVDESLQPILPILIAEQFLHDTKDLPLFAFESNGPGVCIKLIGMAEGLIDSISIIGFKNELNPSHVGFQHLNKIYTLISKLKNDVTLPTGEYEKIKHFIVANSRATSLQVPRTGYISEVEESDESPDGQHGQNDNGQQSQANGHQSQANGHQNVQNGQSAQNFQNGQNTQNLQNGQSAQNLQNLQNHHDQPPSLDELAQGSPFTQITKAFCMPSMHPNKPFGVSFDEILTPENFDRHEFRAPVGVGGILNYEVPGFHFEAMQENHSNAMVQVEVMHHPNQGSNQVMVKDYDEYVDSTSTSSTTSSENRSTPISWN</sequence>
<feature type="region of interest" description="Disordered" evidence="9">
    <location>
        <begin position="743"/>
        <end position="763"/>
    </location>
</feature>
<evidence type="ECO:0000256" key="8">
    <source>
        <dbReference type="ARBA" id="ARBA00023242"/>
    </source>
</evidence>
<evidence type="ECO:0000313" key="12">
    <source>
        <dbReference type="Proteomes" id="UP000094285"/>
    </source>
</evidence>
<dbReference type="EMBL" id="KV453912">
    <property type="protein sequence ID" value="ODV78864.1"/>
    <property type="molecule type" value="Genomic_DNA"/>
</dbReference>
<reference evidence="12" key="1">
    <citation type="submission" date="2016-05" db="EMBL/GenBank/DDBJ databases">
        <title>Comparative genomics of biotechnologically important yeasts.</title>
        <authorList>
            <consortium name="DOE Joint Genome Institute"/>
            <person name="Riley R."/>
            <person name="Haridas S."/>
            <person name="Wolfe K.H."/>
            <person name="Lopes M.R."/>
            <person name="Hittinger C.T."/>
            <person name="Goker M."/>
            <person name="Salamov A."/>
            <person name="Wisecaver J."/>
            <person name="Long T.M."/>
            <person name="Aerts A.L."/>
            <person name="Barry K."/>
            <person name="Choi C."/>
            <person name="Clum A."/>
            <person name="Coughlan A.Y."/>
            <person name="Deshpande S."/>
            <person name="Douglass A.P."/>
            <person name="Hanson S.J."/>
            <person name="Klenk H.-P."/>
            <person name="Labutti K."/>
            <person name="Lapidus A."/>
            <person name="Lindquist E."/>
            <person name="Lipzen A."/>
            <person name="Meier-Kolthoff J.P."/>
            <person name="Ohm R.A."/>
            <person name="Otillar R.P."/>
            <person name="Pangilinan J."/>
            <person name="Peng Y."/>
            <person name="Rokas A."/>
            <person name="Rosa C.A."/>
            <person name="Scheuner C."/>
            <person name="Sibirny A.A."/>
            <person name="Slot J.C."/>
            <person name="Stielow J.B."/>
            <person name="Sun H."/>
            <person name="Kurtzman C.P."/>
            <person name="Blackwell M."/>
            <person name="Grigoriev I.V."/>
            <person name="Jeffries T.W."/>
        </authorList>
    </citation>
    <scope>NUCLEOTIDE SEQUENCE [LARGE SCALE GENOMIC DNA]</scope>
    <source>
        <strain evidence="12">NRRL Y-17324</strain>
    </source>
</reference>
<evidence type="ECO:0000256" key="1">
    <source>
        <dbReference type="ARBA" id="ARBA00004123"/>
    </source>
</evidence>
<feature type="compositionally biased region" description="Low complexity" evidence="9">
    <location>
        <begin position="31"/>
        <end position="50"/>
    </location>
</feature>
<accession>A0A1E4SH80</accession>
<organism evidence="11 12">
    <name type="scientific">Suhomyces tanzawaensis NRRL Y-17324</name>
    <dbReference type="NCBI Taxonomy" id="984487"/>
    <lineage>
        <taxon>Eukaryota</taxon>
        <taxon>Fungi</taxon>
        <taxon>Dikarya</taxon>
        <taxon>Ascomycota</taxon>
        <taxon>Saccharomycotina</taxon>
        <taxon>Pichiomycetes</taxon>
        <taxon>Debaryomycetaceae</taxon>
        <taxon>Suhomyces</taxon>
    </lineage>
</organism>
<dbReference type="PANTHER" id="PTHR31668">
    <property type="entry name" value="GLUCOSE TRANSPORT TRANSCRIPTION REGULATOR RGT1-RELATED-RELATED"/>
    <property type="match status" value="1"/>
</dbReference>
<protein>
    <recommendedName>
        <fullName evidence="10">Zn(2)-C6 fungal-type domain-containing protein</fullName>
    </recommendedName>
</protein>
<feature type="compositionally biased region" description="Low complexity" evidence="9">
    <location>
        <begin position="744"/>
        <end position="753"/>
    </location>
</feature>
<dbReference type="AlphaFoldDB" id="A0A1E4SH80"/>
<feature type="compositionally biased region" description="Low complexity" evidence="9">
    <location>
        <begin position="609"/>
        <end position="621"/>
    </location>
</feature>
<evidence type="ECO:0000256" key="7">
    <source>
        <dbReference type="ARBA" id="ARBA00023163"/>
    </source>
</evidence>
<feature type="region of interest" description="Disordered" evidence="9">
    <location>
        <begin position="565"/>
        <end position="621"/>
    </location>
</feature>
<keyword evidence="3" id="KW-0479">Metal-binding</keyword>
<evidence type="ECO:0000259" key="10">
    <source>
        <dbReference type="PROSITE" id="PS50048"/>
    </source>
</evidence>
<gene>
    <name evidence="11" type="ORF">CANTADRAFT_26001</name>
</gene>
<dbReference type="CDD" id="cd00067">
    <property type="entry name" value="GAL4"/>
    <property type="match status" value="1"/>
</dbReference>
<dbReference type="Pfam" id="PF00172">
    <property type="entry name" value="Zn_clus"/>
    <property type="match status" value="1"/>
</dbReference>
<evidence type="ECO:0000313" key="11">
    <source>
        <dbReference type="EMBL" id="ODV78864.1"/>
    </source>
</evidence>
<dbReference type="InterPro" id="IPR050797">
    <property type="entry name" value="Carb_Metab_Trans_Reg"/>
</dbReference>
<dbReference type="GeneID" id="30981755"/>
<keyword evidence="6" id="KW-0238">DNA-binding</keyword>
<dbReference type="SUPFAM" id="SSF57701">
    <property type="entry name" value="Zn2/Cys6 DNA-binding domain"/>
    <property type="match status" value="1"/>
</dbReference>
<dbReference type="InterPro" id="IPR007219">
    <property type="entry name" value="XnlR_reg_dom"/>
</dbReference>
<dbReference type="GO" id="GO:0005634">
    <property type="term" value="C:nucleus"/>
    <property type="evidence" value="ECO:0007669"/>
    <property type="project" value="UniProtKB-SubCell"/>
</dbReference>
<comment type="similarity">
    <text evidence="2">Belongs to the MAL13 family.</text>
</comment>
<keyword evidence="8" id="KW-0539">Nucleus</keyword>
<dbReference type="PROSITE" id="PS50048">
    <property type="entry name" value="ZN2_CY6_FUNGAL_2"/>
    <property type="match status" value="1"/>
</dbReference>
<comment type="subcellular location">
    <subcellularLocation>
        <location evidence="1">Nucleus</location>
    </subcellularLocation>
</comment>
<evidence type="ECO:0000256" key="6">
    <source>
        <dbReference type="ARBA" id="ARBA00023125"/>
    </source>
</evidence>
<keyword evidence="12" id="KW-1185">Reference proteome</keyword>
<dbReference type="OrthoDB" id="2740448at2759"/>
<dbReference type="SMART" id="SM00066">
    <property type="entry name" value="GAL4"/>
    <property type="match status" value="1"/>
</dbReference>
<proteinExistence type="inferred from homology"/>
<evidence type="ECO:0000256" key="9">
    <source>
        <dbReference type="SAM" id="MobiDB-lite"/>
    </source>
</evidence>
<evidence type="ECO:0000256" key="5">
    <source>
        <dbReference type="ARBA" id="ARBA00023015"/>
    </source>
</evidence>
<evidence type="ECO:0000256" key="2">
    <source>
        <dbReference type="ARBA" id="ARBA00009382"/>
    </source>
</evidence>
<dbReference type="GO" id="GO:0008270">
    <property type="term" value="F:zinc ion binding"/>
    <property type="evidence" value="ECO:0007669"/>
    <property type="project" value="InterPro"/>
</dbReference>
<dbReference type="CDD" id="cd12148">
    <property type="entry name" value="fungal_TF_MHR"/>
    <property type="match status" value="1"/>
</dbReference>
<dbReference type="STRING" id="984487.A0A1E4SH80"/>
<dbReference type="GO" id="GO:0006351">
    <property type="term" value="P:DNA-templated transcription"/>
    <property type="evidence" value="ECO:0007669"/>
    <property type="project" value="InterPro"/>
</dbReference>
<keyword evidence="5" id="KW-0805">Transcription regulation</keyword>
<dbReference type="Proteomes" id="UP000094285">
    <property type="component" value="Unassembled WGS sequence"/>
</dbReference>
<dbReference type="GO" id="GO:0000981">
    <property type="term" value="F:DNA-binding transcription factor activity, RNA polymerase II-specific"/>
    <property type="evidence" value="ECO:0007669"/>
    <property type="project" value="InterPro"/>
</dbReference>